<proteinExistence type="predicted"/>
<protein>
    <recommendedName>
        <fullName evidence="1">Abortive phage infection protein C-terminal domain-containing protein</fullName>
    </recommendedName>
</protein>
<sequence length="278" mass="32358">MSRTGDKFRLDDYQIVNGCQTSNILFECRNNIDGVYIPLRIIGSQDSEFISGIIIGTNKQNAVKDEQFWALKPFMKDLEEYCRNQGDEKNIFIERRDYQYRDEPIERTRIIKPREIMKAVAAMFLFQPNRAARDYRGILGEFEGKIFQEDHSVQLYHCASLASYKFDFSVRNQRFDSSWRIYKYYAIYALGLDATGDADIFSAHKKKQENICKSIIDLIVDENQFIGHVKKVASILDKMIVDEGEKTREQIRDSLRSETFAGKFKTIYLSTSSEPPPI</sequence>
<name>A0A845MF45_9PROT</name>
<dbReference type="Pfam" id="PF10592">
    <property type="entry name" value="AIPR"/>
    <property type="match status" value="1"/>
</dbReference>
<dbReference type="EMBL" id="WTVA01000003">
    <property type="protein sequence ID" value="MZR22271.1"/>
    <property type="molecule type" value="Genomic_DNA"/>
</dbReference>
<reference evidence="2 3" key="1">
    <citation type="journal article" date="2014" name="Int. J. Syst. Evol. Microbiol.">
        <title>Sneathiella chungangensis sp. nov., isolated from a marine sand, and emended description of the genus Sneathiella.</title>
        <authorList>
            <person name="Siamphan C."/>
            <person name="Kim H."/>
            <person name="Lee J.S."/>
            <person name="Kim W."/>
        </authorList>
    </citation>
    <scope>NUCLEOTIDE SEQUENCE [LARGE SCALE GENOMIC DNA]</scope>
    <source>
        <strain evidence="2 3">KCTC 32476</strain>
    </source>
</reference>
<evidence type="ECO:0000313" key="2">
    <source>
        <dbReference type="EMBL" id="MZR22271.1"/>
    </source>
</evidence>
<dbReference type="InterPro" id="IPR018891">
    <property type="entry name" value="AIPR_C"/>
</dbReference>
<organism evidence="2 3">
    <name type="scientific">Sneathiella chungangensis</name>
    <dbReference type="NCBI Taxonomy" id="1418234"/>
    <lineage>
        <taxon>Bacteria</taxon>
        <taxon>Pseudomonadati</taxon>
        <taxon>Pseudomonadota</taxon>
        <taxon>Alphaproteobacteria</taxon>
        <taxon>Sneathiellales</taxon>
        <taxon>Sneathiellaceae</taxon>
        <taxon>Sneathiella</taxon>
    </lineage>
</organism>
<dbReference type="Proteomes" id="UP000445696">
    <property type="component" value="Unassembled WGS sequence"/>
</dbReference>
<accession>A0A845MF45</accession>
<dbReference type="AlphaFoldDB" id="A0A845MF45"/>
<evidence type="ECO:0000313" key="3">
    <source>
        <dbReference type="Proteomes" id="UP000445696"/>
    </source>
</evidence>
<evidence type="ECO:0000259" key="1">
    <source>
        <dbReference type="Pfam" id="PF10592"/>
    </source>
</evidence>
<dbReference type="OrthoDB" id="9806213at2"/>
<feature type="domain" description="Abortive phage infection protein C-terminal" evidence="1">
    <location>
        <begin position="9"/>
        <end position="213"/>
    </location>
</feature>
<comment type="caution">
    <text evidence="2">The sequence shown here is derived from an EMBL/GenBank/DDBJ whole genome shotgun (WGS) entry which is preliminary data.</text>
</comment>
<gene>
    <name evidence="2" type="ORF">GQF03_08010</name>
</gene>
<keyword evidence="3" id="KW-1185">Reference proteome</keyword>